<evidence type="ECO:0000313" key="3">
    <source>
        <dbReference type="EMBL" id="KMW56874.1"/>
    </source>
</evidence>
<feature type="domain" description="Glutamine amidotransferase type-2" evidence="2">
    <location>
        <begin position="2"/>
        <end position="264"/>
    </location>
</feature>
<keyword evidence="1 3" id="KW-0315">Glutamine amidotransferase</keyword>
<dbReference type="RefSeq" id="WP_049642687.1">
    <property type="nucleotide sequence ID" value="NZ_LFTY01000002.1"/>
</dbReference>
<proteinExistence type="predicted"/>
<dbReference type="Proteomes" id="UP000037178">
    <property type="component" value="Unassembled WGS sequence"/>
</dbReference>
<evidence type="ECO:0000256" key="1">
    <source>
        <dbReference type="ARBA" id="ARBA00022962"/>
    </source>
</evidence>
<evidence type="ECO:0000313" key="4">
    <source>
        <dbReference type="Proteomes" id="UP000037178"/>
    </source>
</evidence>
<dbReference type="OrthoDB" id="9804310at2"/>
<reference evidence="3 4" key="1">
    <citation type="submission" date="2015-06" db="EMBL/GenBank/DDBJ databases">
        <title>Draft genome sequence of an Alphaproteobacteria species associated to the Mediterranean sponge Oscarella lobularis.</title>
        <authorList>
            <person name="Jourda C."/>
            <person name="Santini S."/>
            <person name="Claverie J.-M."/>
        </authorList>
    </citation>
    <scope>NUCLEOTIDE SEQUENCE [LARGE SCALE GENOMIC DNA]</scope>
    <source>
        <strain evidence="3">IGS</strain>
    </source>
</reference>
<dbReference type="STRING" id="1675527.AIOL_001831"/>
<gene>
    <name evidence="3" type="ORF">AIOL_001831</name>
</gene>
<dbReference type="InterPro" id="IPR052373">
    <property type="entry name" value="Gamma-glu_amide_hydrolase"/>
</dbReference>
<dbReference type="EMBL" id="LFTY01000002">
    <property type="protein sequence ID" value="KMW56874.1"/>
    <property type="molecule type" value="Genomic_DNA"/>
</dbReference>
<sequence length="264" mass="28854">MCRWAAWMGAPMFLEEVISRPEHSLIAQSQRAEETKTAINADGFGAAWYNHRPEPGLYRDVHPAWSDANLAALAHQVRSPLFLVHVRASTGSNISRENCHPFTHGRWSFMHNGQVGGFDCFRKQADMLIDDAHYNARRGATDSEAIFLHALGLGLDVDPLGAMARAVGDLQDLSERHGQGPHMRFSAAFSDGARLYAVRYASDARAPSLYYRYLSDAAGYMVVSEPLDDAVGDWQAVPSGTALIFDGSSMETAAFAPGALRQAA</sequence>
<dbReference type="PATRIC" id="fig|1675527.3.peg.1926"/>
<dbReference type="PANTHER" id="PTHR43187:SF1">
    <property type="entry name" value="GLUTAMINE AMIDOTRANSFERASE DUG3-RELATED"/>
    <property type="match status" value="1"/>
</dbReference>
<dbReference type="SUPFAM" id="SSF56235">
    <property type="entry name" value="N-terminal nucleophile aminohydrolases (Ntn hydrolases)"/>
    <property type="match status" value="1"/>
</dbReference>
<protein>
    <submittedName>
        <fullName evidence="3">Glutamine amidotransferases class-II</fullName>
    </submittedName>
</protein>
<keyword evidence="3" id="KW-0808">Transferase</keyword>
<dbReference type="InterPro" id="IPR026869">
    <property type="entry name" value="EgtC-like"/>
</dbReference>
<organism evidence="3 4">
    <name type="scientific">Candidatus Rhodobacter oscarellae</name>
    <dbReference type="NCBI Taxonomy" id="1675527"/>
    <lineage>
        <taxon>Bacteria</taxon>
        <taxon>Pseudomonadati</taxon>
        <taxon>Pseudomonadota</taxon>
        <taxon>Alphaproteobacteria</taxon>
        <taxon>Rhodobacterales</taxon>
        <taxon>Rhodobacter group</taxon>
        <taxon>Rhodobacter</taxon>
    </lineage>
</organism>
<dbReference type="Pfam" id="PF13230">
    <property type="entry name" value="GATase_4"/>
    <property type="match status" value="1"/>
</dbReference>
<keyword evidence="4" id="KW-1185">Reference proteome</keyword>
<dbReference type="AlphaFoldDB" id="A0A0J9E4Z0"/>
<dbReference type="PROSITE" id="PS51278">
    <property type="entry name" value="GATASE_TYPE_2"/>
    <property type="match status" value="1"/>
</dbReference>
<dbReference type="PANTHER" id="PTHR43187">
    <property type="entry name" value="GLUTAMINE AMIDOTRANSFERASE DUG3-RELATED"/>
    <property type="match status" value="1"/>
</dbReference>
<name>A0A0J9E4Z0_9RHOB</name>
<accession>A0A0J9E4Z0</accession>
<dbReference type="Gene3D" id="3.60.20.10">
    <property type="entry name" value="Glutamine Phosphoribosylpyrophosphate, subunit 1, domain 1"/>
    <property type="match status" value="1"/>
</dbReference>
<dbReference type="CDD" id="cd01908">
    <property type="entry name" value="YafJ"/>
    <property type="match status" value="1"/>
</dbReference>
<evidence type="ECO:0000259" key="2">
    <source>
        <dbReference type="PROSITE" id="PS51278"/>
    </source>
</evidence>
<comment type="caution">
    <text evidence="3">The sequence shown here is derived from an EMBL/GenBank/DDBJ whole genome shotgun (WGS) entry which is preliminary data.</text>
</comment>
<dbReference type="InterPro" id="IPR029055">
    <property type="entry name" value="Ntn_hydrolases_N"/>
</dbReference>
<dbReference type="InterPro" id="IPR017932">
    <property type="entry name" value="GATase_2_dom"/>
</dbReference>
<dbReference type="GO" id="GO:0016740">
    <property type="term" value="F:transferase activity"/>
    <property type="evidence" value="ECO:0007669"/>
    <property type="project" value="UniProtKB-KW"/>
</dbReference>